<keyword evidence="4 6" id="KW-1133">Transmembrane helix</keyword>
<dbReference type="PANTHER" id="PTHR30250:SF31">
    <property type="entry name" value="INNER MEMBRANE PROTEIN YGHQ"/>
    <property type="match status" value="1"/>
</dbReference>
<feature type="transmembrane region" description="Helical" evidence="6">
    <location>
        <begin position="414"/>
        <end position="432"/>
    </location>
</feature>
<protein>
    <submittedName>
        <fullName evidence="7">Membrane protein involved in the export of O-antigen and teichoic acid</fullName>
    </submittedName>
</protein>
<gene>
    <name evidence="7" type="ORF">SAMN06269185_1282</name>
</gene>
<sequence length="482" mass="51187">MADSGPGDMKLGLEVLKGFGGKLLQAVLGFVGTILFARALGPRSFGGFYLLLSLVMLANRPIMGIAVATKKRFAELNANRSEIFGAQLVFNVAIFSTAAIVVFLLADPIESYTGVSHSAALFVILFGSILTFAPTQELVAGRGKVSAPVWIDTLRSVFTFPLQLALVLLGFGAAGMVFGLSIATLLCVPITLYYLRTSPSAPGWETLTSVWKFARYSIGSRLVGRAYDELDPLLLGFLLTPSVVGYYQVAYRLTIPGTFVTVIASSGLLAKVSNRDSKGQGIDADVTNTAAFGSIIAVPMFFGALAIPEPLIVTAYSAEYIAATELLVGLALFTIVRTQSALLGDVLNGLEMPNIVLRGSAVALVINVAVGVPATLEYGPIGVVVATILAEVFRYGVFFFVVRSETSATLLPRPLFEQFGAGVVMFGVVELAHQQIVVDSWVPLLALLAIGAGVYFVTLGAISNLFRTTVRSLLQDVRHDIS</sequence>
<dbReference type="InterPro" id="IPR050833">
    <property type="entry name" value="Poly_Biosynth_Transport"/>
</dbReference>
<evidence type="ECO:0000313" key="7">
    <source>
        <dbReference type="EMBL" id="SNZ06771.1"/>
    </source>
</evidence>
<feature type="transmembrane region" description="Helical" evidence="6">
    <location>
        <begin position="47"/>
        <end position="68"/>
    </location>
</feature>
<dbReference type="EMBL" id="OBEJ01000001">
    <property type="protein sequence ID" value="SNZ06771.1"/>
    <property type="molecule type" value="Genomic_DNA"/>
</dbReference>
<dbReference type="GO" id="GO:0005886">
    <property type="term" value="C:plasma membrane"/>
    <property type="evidence" value="ECO:0007669"/>
    <property type="project" value="UniProtKB-SubCell"/>
</dbReference>
<name>A0A285NGK0_NATPI</name>
<feature type="transmembrane region" description="Helical" evidence="6">
    <location>
        <begin position="444"/>
        <end position="466"/>
    </location>
</feature>
<evidence type="ECO:0000256" key="3">
    <source>
        <dbReference type="ARBA" id="ARBA00022692"/>
    </source>
</evidence>
<accession>A0A285NGK0</accession>
<dbReference type="AlphaFoldDB" id="A0A285NGK0"/>
<feature type="transmembrane region" description="Helical" evidence="6">
    <location>
        <begin position="320"/>
        <end position="343"/>
    </location>
</feature>
<dbReference type="OrthoDB" id="112053at2157"/>
<proteinExistence type="predicted"/>
<feature type="transmembrane region" description="Helical" evidence="6">
    <location>
        <begin position="112"/>
        <end position="133"/>
    </location>
</feature>
<feature type="transmembrane region" description="Helical" evidence="6">
    <location>
        <begin position="249"/>
        <end position="270"/>
    </location>
</feature>
<keyword evidence="2" id="KW-1003">Cell membrane</keyword>
<comment type="subcellular location">
    <subcellularLocation>
        <location evidence="1">Cell membrane</location>
        <topology evidence="1">Multi-pass membrane protein</topology>
    </subcellularLocation>
</comment>
<dbReference type="Proteomes" id="UP000219453">
    <property type="component" value="Unassembled WGS sequence"/>
</dbReference>
<evidence type="ECO:0000256" key="5">
    <source>
        <dbReference type="ARBA" id="ARBA00023136"/>
    </source>
</evidence>
<reference evidence="7 8" key="1">
    <citation type="submission" date="2017-09" db="EMBL/GenBank/DDBJ databases">
        <authorList>
            <person name="Ehlers B."/>
            <person name="Leendertz F.H."/>
        </authorList>
    </citation>
    <scope>NUCLEOTIDE SEQUENCE [LARGE SCALE GENOMIC DNA]</scope>
    <source>
        <strain evidence="7 8">DSM 27208</strain>
    </source>
</reference>
<evidence type="ECO:0000313" key="8">
    <source>
        <dbReference type="Proteomes" id="UP000219453"/>
    </source>
</evidence>
<feature type="transmembrane region" description="Helical" evidence="6">
    <location>
        <begin position="23"/>
        <end position="41"/>
    </location>
</feature>
<evidence type="ECO:0000256" key="2">
    <source>
        <dbReference type="ARBA" id="ARBA00022475"/>
    </source>
</evidence>
<feature type="transmembrane region" description="Helical" evidence="6">
    <location>
        <begin position="381"/>
        <end position="402"/>
    </location>
</feature>
<feature type="transmembrane region" description="Helical" evidence="6">
    <location>
        <begin position="164"/>
        <end position="195"/>
    </location>
</feature>
<feature type="transmembrane region" description="Helical" evidence="6">
    <location>
        <begin position="88"/>
        <end position="106"/>
    </location>
</feature>
<feature type="transmembrane region" description="Helical" evidence="6">
    <location>
        <begin position="355"/>
        <end position="375"/>
    </location>
</feature>
<keyword evidence="3 6" id="KW-0812">Transmembrane</keyword>
<dbReference type="RefSeq" id="WP_097008206.1">
    <property type="nucleotide sequence ID" value="NZ_OBEJ01000001.1"/>
</dbReference>
<dbReference type="PANTHER" id="PTHR30250">
    <property type="entry name" value="PST FAMILY PREDICTED COLANIC ACID TRANSPORTER"/>
    <property type="match status" value="1"/>
</dbReference>
<organism evidence="7 8">
    <name type="scientific">Natronoarchaeum philippinense</name>
    <dbReference type="NCBI Taxonomy" id="558529"/>
    <lineage>
        <taxon>Archaea</taxon>
        <taxon>Methanobacteriati</taxon>
        <taxon>Methanobacteriota</taxon>
        <taxon>Stenosarchaea group</taxon>
        <taxon>Halobacteria</taxon>
        <taxon>Halobacteriales</taxon>
        <taxon>Natronoarchaeaceae</taxon>
    </lineage>
</organism>
<evidence type="ECO:0000256" key="1">
    <source>
        <dbReference type="ARBA" id="ARBA00004651"/>
    </source>
</evidence>
<dbReference type="Pfam" id="PF13440">
    <property type="entry name" value="Polysacc_synt_3"/>
    <property type="match status" value="1"/>
</dbReference>
<feature type="transmembrane region" description="Helical" evidence="6">
    <location>
        <begin position="290"/>
        <end position="308"/>
    </location>
</feature>
<evidence type="ECO:0000256" key="4">
    <source>
        <dbReference type="ARBA" id="ARBA00022989"/>
    </source>
</evidence>
<evidence type="ECO:0000256" key="6">
    <source>
        <dbReference type="SAM" id="Phobius"/>
    </source>
</evidence>
<keyword evidence="5 6" id="KW-0472">Membrane</keyword>
<keyword evidence="8" id="KW-1185">Reference proteome</keyword>